<evidence type="ECO:0000256" key="5">
    <source>
        <dbReference type="ARBA" id="ARBA00056164"/>
    </source>
</evidence>
<dbReference type="InterPro" id="IPR001179">
    <property type="entry name" value="PPIase_FKBP_dom"/>
</dbReference>
<evidence type="ECO:0000313" key="12">
    <source>
        <dbReference type="Proteomes" id="UP000431684"/>
    </source>
</evidence>
<dbReference type="GO" id="GO:0003755">
    <property type="term" value="F:peptidyl-prolyl cis-trans isomerase activity"/>
    <property type="evidence" value="ECO:0007669"/>
    <property type="project" value="UniProtKB-UniRule"/>
</dbReference>
<dbReference type="Pfam" id="PF00254">
    <property type="entry name" value="FKBP_C"/>
    <property type="match status" value="1"/>
</dbReference>
<feature type="chain" id="PRO_5026037039" description="Peptidyl-prolyl cis-trans isomerase" evidence="9">
    <location>
        <begin position="22"/>
        <end position="174"/>
    </location>
</feature>
<dbReference type="SUPFAM" id="SSF54534">
    <property type="entry name" value="FKBP-like"/>
    <property type="match status" value="1"/>
</dbReference>
<evidence type="ECO:0000256" key="1">
    <source>
        <dbReference type="ARBA" id="ARBA00000971"/>
    </source>
</evidence>
<dbReference type="OrthoDB" id="280278at2"/>
<keyword evidence="4 6" id="KW-0413">Isomerase</keyword>
<feature type="compositionally biased region" description="Low complexity" evidence="8">
    <location>
        <begin position="29"/>
        <end position="53"/>
    </location>
</feature>
<dbReference type="PANTHER" id="PTHR43811:SF19">
    <property type="entry name" value="39 KDA FK506-BINDING NUCLEAR PROTEIN"/>
    <property type="match status" value="1"/>
</dbReference>
<evidence type="ECO:0000256" key="2">
    <source>
        <dbReference type="ARBA" id="ARBA00006577"/>
    </source>
</evidence>
<protein>
    <recommendedName>
        <fullName evidence="7">Peptidyl-prolyl cis-trans isomerase</fullName>
        <ecNumber evidence="7">5.2.1.8</ecNumber>
    </recommendedName>
</protein>
<dbReference type="InterPro" id="IPR046357">
    <property type="entry name" value="PPIase_dom_sf"/>
</dbReference>
<comment type="function">
    <text evidence="5">PPIases accelerate the folding of proteins.</text>
</comment>
<comment type="catalytic activity">
    <reaction evidence="1 6 7">
        <text>[protein]-peptidylproline (omega=180) = [protein]-peptidylproline (omega=0)</text>
        <dbReference type="Rhea" id="RHEA:16237"/>
        <dbReference type="Rhea" id="RHEA-COMP:10747"/>
        <dbReference type="Rhea" id="RHEA-COMP:10748"/>
        <dbReference type="ChEBI" id="CHEBI:83833"/>
        <dbReference type="ChEBI" id="CHEBI:83834"/>
        <dbReference type="EC" id="5.2.1.8"/>
    </reaction>
</comment>
<reference evidence="11 12" key="1">
    <citation type="submission" date="2019-11" db="EMBL/GenBank/DDBJ databases">
        <title>Draft Genome Sequences of Six Type Strains of the Genus Massilia.</title>
        <authorList>
            <person name="Miess H."/>
            <person name="Frediansyah A."/>
            <person name="Goeker M."/>
            <person name="Gross H."/>
        </authorList>
    </citation>
    <scope>NUCLEOTIDE SEQUENCE [LARGE SCALE GENOMIC DNA]</scope>
    <source>
        <strain evidence="11 12">DSM 17513</strain>
    </source>
</reference>
<dbReference type="RefSeq" id="WP_155712533.1">
    <property type="nucleotide sequence ID" value="NZ_BMWU01000012.1"/>
</dbReference>
<accession>A0A6I3XI32</accession>
<evidence type="ECO:0000256" key="6">
    <source>
        <dbReference type="PROSITE-ProRule" id="PRU00277"/>
    </source>
</evidence>
<gene>
    <name evidence="11" type="ORF">GJV26_16550</name>
</gene>
<organism evidence="11 12">
    <name type="scientific">Pseudoduganella dura</name>
    <dbReference type="NCBI Taxonomy" id="321982"/>
    <lineage>
        <taxon>Bacteria</taxon>
        <taxon>Pseudomonadati</taxon>
        <taxon>Pseudomonadota</taxon>
        <taxon>Betaproteobacteria</taxon>
        <taxon>Burkholderiales</taxon>
        <taxon>Oxalobacteraceae</taxon>
        <taxon>Telluria group</taxon>
        <taxon>Pseudoduganella</taxon>
    </lineage>
</organism>
<evidence type="ECO:0000256" key="9">
    <source>
        <dbReference type="SAM" id="SignalP"/>
    </source>
</evidence>
<dbReference type="PROSITE" id="PS50059">
    <property type="entry name" value="FKBP_PPIASE"/>
    <property type="match status" value="1"/>
</dbReference>
<keyword evidence="3 6" id="KW-0697">Rotamase</keyword>
<evidence type="ECO:0000256" key="8">
    <source>
        <dbReference type="SAM" id="MobiDB-lite"/>
    </source>
</evidence>
<dbReference type="Proteomes" id="UP000431684">
    <property type="component" value="Unassembled WGS sequence"/>
</dbReference>
<dbReference type="Gene3D" id="3.10.50.40">
    <property type="match status" value="1"/>
</dbReference>
<dbReference type="EC" id="5.2.1.8" evidence="7"/>
<feature type="signal peptide" evidence="9">
    <location>
        <begin position="1"/>
        <end position="21"/>
    </location>
</feature>
<dbReference type="PANTHER" id="PTHR43811">
    <property type="entry name" value="FKBP-TYPE PEPTIDYL-PROLYL CIS-TRANS ISOMERASE FKPA"/>
    <property type="match status" value="1"/>
</dbReference>
<evidence type="ECO:0000256" key="3">
    <source>
        <dbReference type="ARBA" id="ARBA00023110"/>
    </source>
</evidence>
<feature type="region of interest" description="Disordered" evidence="8">
    <location>
        <begin position="23"/>
        <end position="56"/>
    </location>
</feature>
<evidence type="ECO:0000259" key="10">
    <source>
        <dbReference type="PROSITE" id="PS50059"/>
    </source>
</evidence>
<keyword evidence="9" id="KW-0732">Signal</keyword>
<evidence type="ECO:0000313" key="11">
    <source>
        <dbReference type="EMBL" id="MUI14053.1"/>
    </source>
</evidence>
<proteinExistence type="inferred from homology"/>
<dbReference type="EMBL" id="WNWM01000002">
    <property type="protein sequence ID" value="MUI14053.1"/>
    <property type="molecule type" value="Genomic_DNA"/>
</dbReference>
<dbReference type="AlphaFoldDB" id="A0A6I3XI32"/>
<evidence type="ECO:0000256" key="4">
    <source>
        <dbReference type="ARBA" id="ARBA00023235"/>
    </source>
</evidence>
<dbReference type="FunFam" id="3.10.50.40:FF:000006">
    <property type="entry name" value="Peptidyl-prolyl cis-trans isomerase"/>
    <property type="match status" value="1"/>
</dbReference>
<feature type="domain" description="PPIase FKBP-type" evidence="10">
    <location>
        <begin position="80"/>
        <end position="174"/>
    </location>
</feature>
<keyword evidence="12" id="KW-1185">Reference proteome</keyword>
<comment type="similarity">
    <text evidence="2 7">Belongs to the FKBP-type PPIase family.</text>
</comment>
<evidence type="ECO:0000256" key="7">
    <source>
        <dbReference type="RuleBase" id="RU003915"/>
    </source>
</evidence>
<sequence>MTRLSAPVLSLLLCAASFAHAQTPPAGPENPAQPATQEAPAAQEAPAGPVVPGSATIGPAAEQLIVNDTKAGTGREAATGGTVSVHYTGWLYRPMAKGHKGRKFDSSRDRGEPLEFRLGAGQVIKGWEQGVAGMKIGGKRTLIIPSNLAYGARAMPNIPANSALIFDVELLDVK</sequence>
<comment type="caution">
    <text evidence="11">The sequence shown here is derived from an EMBL/GenBank/DDBJ whole genome shotgun (WGS) entry which is preliminary data.</text>
</comment>
<name>A0A6I3XI32_9BURK</name>